<comment type="domain">
    <text evidence="6">The N-terminal region contains the highly conserved SGGXDS motif, predicted to be a P-loop motif involved in ATP binding.</text>
</comment>
<dbReference type="InterPro" id="IPR012094">
    <property type="entry name" value="tRNA_Ile_lys_synt"/>
</dbReference>
<dbReference type="RefSeq" id="YP_007627482.1">
    <property type="nucleotide sequence ID" value="NC_020795.1"/>
</dbReference>
<dbReference type="InterPro" id="IPR014729">
    <property type="entry name" value="Rossmann-like_a/b/a_fold"/>
</dbReference>
<evidence type="ECO:0000256" key="1">
    <source>
        <dbReference type="ARBA" id="ARBA00022598"/>
    </source>
</evidence>
<dbReference type="Proteomes" id="UP000012073">
    <property type="component" value="Plastid Pltd"/>
</dbReference>
<dbReference type="Gene3D" id="3.40.50.620">
    <property type="entry name" value="HUPs"/>
    <property type="match status" value="1"/>
</dbReference>
<dbReference type="EMBL" id="HF562234">
    <property type="protein sequence ID" value="CCP38229.1"/>
    <property type="molecule type" value="Genomic_DNA"/>
</dbReference>
<accession>M5DDK2</accession>
<evidence type="ECO:0000256" key="2">
    <source>
        <dbReference type="ARBA" id="ARBA00022694"/>
    </source>
</evidence>
<proteinExistence type="inferred from homology"/>
<evidence type="ECO:0000313" key="9">
    <source>
        <dbReference type="Proteomes" id="UP000012073"/>
    </source>
</evidence>
<evidence type="ECO:0000313" key="8">
    <source>
        <dbReference type="EMBL" id="CCP38229.1"/>
    </source>
</evidence>
<sequence>MDTYLHYNFYSYINKILDFSRSSSMLIAVSGGQDSLCLIKLIQDIVNKHKLTVNIGYIYVDHQWKKDSKQQIKHLINLLKIKQAALSIYQIKEIPNSELAARNIRYKIIIQHAIKYNYSIIMTGHTNTDQIETFLLQLIRGNGIDAVTSLNKHRILNNHLQIIRPLINFSRSDITWFCRKFTLPIWSDISNYEYNINRNRLRNELLPYLNKYFIFNVEKQINYFLNISDIENEYIKQNAIKLYLKSRHKTNLALNYWIIKQQHKALQVRVLQIFVYHNFNKTLTKNILNKLLNLIQNNKNNVHILKWKNLNFKININWLYFY</sequence>
<dbReference type="InterPro" id="IPR011063">
    <property type="entry name" value="TilS/TtcA_N"/>
</dbReference>
<keyword evidence="1 6" id="KW-0436">Ligase</keyword>
<evidence type="ECO:0000256" key="3">
    <source>
        <dbReference type="ARBA" id="ARBA00022741"/>
    </source>
</evidence>
<geneLocation type="plastid" evidence="8"/>
<dbReference type="OMA" id="VARECIH"/>
<dbReference type="KEGG" id="ccp:CHC_1130"/>
<comment type="catalytic activity">
    <reaction evidence="5 6">
        <text>cytidine(34) in tRNA(Ile2) + L-lysine + ATP = lysidine(34) in tRNA(Ile2) + AMP + diphosphate + H(+)</text>
        <dbReference type="Rhea" id="RHEA:43744"/>
        <dbReference type="Rhea" id="RHEA-COMP:10625"/>
        <dbReference type="Rhea" id="RHEA-COMP:10670"/>
        <dbReference type="ChEBI" id="CHEBI:15378"/>
        <dbReference type="ChEBI" id="CHEBI:30616"/>
        <dbReference type="ChEBI" id="CHEBI:32551"/>
        <dbReference type="ChEBI" id="CHEBI:33019"/>
        <dbReference type="ChEBI" id="CHEBI:82748"/>
        <dbReference type="ChEBI" id="CHEBI:83665"/>
        <dbReference type="ChEBI" id="CHEBI:456215"/>
        <dbReference type="EC" id="6.3.4.19"/>
    </reaction>
</comment>
<dbReference type="OrthoDB" id="434144at2759"/>
<dbReference type="SUPFAM" id="SSF82829">
    <property type="entry name" value="MesJ substrate recognition domain-like"/>
    <property type="match status" value="1"/>
</dbReference>
<gene>
    <name evidence="6 8" type="primary">tilS</name>
    <name evidence="8" type="ORF">CHC_1130</name>
</gene>
<dbReference type="AlphaFoldDB" id="M5DDK2"/>
<protein>
    <recommendedName>
        <fullName evidence="6">tRNA(Ile)-lysidine synthase</fullName>
        <ecNumber evidence="6">6.3.4.19</ecNumber>
    </recommendedName>
    <alternativeName>
        <fullName evidence="6">tRNA(Ile)-2-lysyl-cytidine synthase</fullName>
    </alternativeName>
    <alternativeName>
        <fullName evidence="6">tRNA(Ile)-lysidine synthetase</fullName>
    </alternativeName>
</protein>
<dbReference type="Pfam" id="PF01171">
    <property type="entry name" value="ATP_bind_3"/>
    <property type="match status" value="1"/>
</dbReference>
<dbReference type="GeneID" id="14971188"/>
<dbReference type="GO" id="GO:0006400">
    <property type="term" value="P:tRNA modification"/>
    <property type="evidence" value="ECO:0007669"/>
    <property type="project" value="UniProtKB-UniRule"/>
</dbReference>
<keyword evidence="4 6" id="KW-0067">ATP-binding</keyword>
<comment type="function">
    <text evidence="6">Ligates lysine onto the cytidine present at position 34 of the AUA codon-specific tRNA(Ile) that contains the anticodon CAU, in an ATP-dependent manner. Cytidine is converted to lysidine, thus changing the amino acid specificity of the tRNA from methionine to isoleucine.</text>
</comment>
<evidence type="ECO:0000256" key="5">
    <source>
        <dbReference type="ARBA" id="ARBA00048539"/>
    </source>
</evidence>
<keyword evidence="2 6" id="KW-0819">tRNA processing</keyword>
<dbReference type="Gramene" id="CCP38229">
    <property type="protein sequence ID" value="CCP38229"/>
    <property type="gene ID" value="CHC_1130"/>
</dbReference>
<evidence type="ECO:0000259" key="7">
    <source>
        <dbReference type="Pfam" id="PF01171"/>
    </source>
</evidence>
<dbReference type="PANTHER" id="PTHR43033:SF1">
    <property type="entry name" value="TRNA(ILE)-LYSIDINE SYNTHASE-RELATED"/>
    <property type="match status" value="1"/>
</dbReference>
<dbReference type="NCBIfam" id="TIGR02432">
    <property type="entry name" value="lysidine_TilS_N"/>
    <property type="match status" value="1"/>
</dbReference>
<dbReference type="GO" id="GO:0032267">
    <property type="term" value="F:tRNA(Ile)-lysidine synthase activity"/>
    <property type="evidence" value="ECO:0007669"/>
    <property type="project" value="UniProtKB-EC"/>
</dbReference>
<organism evidence="8 9">
    <name type="scientific">Chondrus crispus</name>
    <name type="common">Carrageen Irish moss</name>
    <name type="synonym">Polymorpha crispa</name>
    <dbReference type="NCBI Taxonomy" id="2769"/>
    <lineage>
        <taxon>Eukaryota</taxon>
        <taxon>Rhodophyta</taxon>
        <taxon>Florideophyceae</taxon>
        <taxon>Rhodymeniophycidae</taxon>
        <taxon>Gigartinales</taxon>
        <taxon>Gigartinaceae</taxon>
        <taxon>Chondrus</taxon>
    </lineage>
</organism>
<reference evidence="8 9" key="1">
    <citation type="journal article" date="2013" name="PLoS ONE">
        <title>Evolution of red algal plastid genomes: ancient architectures, introns, horizontal gene transfer, and taxonomic utility of plastid markers.</title>
        <authorList>
            <person name="Janouskovec J."/>
            <person name="Liu S.-L."/>
            <person name="Martone P.T."/>
            <person name="Carre W."/>
            <person name="Leblanc C."/>
            <person name="Collen J."/>
            <person name="Keeling P.J."/>
        </authorList>
    </citation>
    <scope>NUCLEOTIDE SEQUENCE [LARGE SCALE GENOMIC DNA]</scope>
    <source>
        <strain evidence="9">cv. Stackhouse</strain>
    </source>
</reference>
<keyword evidence="3 6" id="KW-0547">Nucleotide-binding</keyword>
<keyword evidence="9" id="KW-1185">Reference proteome</keyword>
<name>M5DDK2_CHOCR</name>
<dbReference type="InterPro" id="IPR012795">
    <property type="entry name" value="tRNA_Ile_lys_synt_N"/>
</dbReference>
<evidence type="ECO:0000256" key="4">
    <source>
        <dbReference type="ARBA" id="ARBA00022840"/>
    </source>
</evidence>
<feature type="binding site" evidence="6">
    <location>
        <begin position="30"/>
        <end position="35"/>
    </location>
    <ligand>
        <name>ATP</name>
        <dbReference type="ChEBI" id="CHEBI:30616"/>
    </ligand>
</feature>
<dbReference type="SUPFAM" id="SSF52402">
    <property type="entry name" value="Adenine nucleotide alpha hydrolases-like"/>
    <property type="match status" value="1"/>
</dbReference>
<dbReference type="EC" id="6.3.4.19" evidence="6"/>
<dbReference type="GO" id="GO:0005524">
    <property type="term" value="F:ATP binding"/>
    <property type="evidence" value="ECO:0007669"/>
    <property type="project" value="UniProtKB-UniRule"/>
</dbReference>
<comment type="similarity">
    <text evidence="6">Belongs to the tRNA(Ile)-lysidine synthase family.</text>
</comment>
<feature type="domain" description="tRNA(Ile)-lysidine/2-thiocytidine synthase N-terminal" evidence="7">
    <location>
        <begin position="25"/>
        <end position="204"/>
    </location>
</feature>
<dbReference type="CDD" id="cd01992">
    <property type="entry name" value="TilS_N"/>
    <property type="match status" value="1"/>
</dbReference>
<keyword evidence="8" id="KW-0934">Plastid</keyword>
<dbReference type="PANTHER" id="PTHR43033">
    <property type="entry name" value="TRNA(ILE)-LYSIDINE SYNTHASE-RELATED"/>
    <property type="match status" value="1"/>
</dbReference>
<dbReference type="HAMAP" id="MF_01161">
    <property type="entry name" value="tRNA_Ile_lys_synt"/>
    <property type="match status" value="1"/>
</dbReference>
<evidence type="ECO:0000256" key="6">
    <source>
        <dbReference type="HAMAP-Rule" id="MF_01161"/>
    </source>
</evidence>
<dbReference type="Gene3D" id="1.20.59.20">
    <property type="match status" value="1"/>
</dbReference>